<evidence type="ECO:0000313" key="3">
    <source>
        <dbReference type="EMBL" id="ESP87122.1"/>
    </source>
</evidence>
<organism evidence="3 4">
    <name type="scientific">Candidatus Halobonum tyrrellensis G22</name>
    <dbReference type="NCBI Taxonomy" id="1324957"/>
    <lineage>
        <taxon>Archaea</taxon>
        <taxon>Methanobacteriati</taxon>
        <taxon>Methanobacteriota</taxon>
        <taxon>Stenosarchaea group</taxon>
        <taxon>Halobacteria</taxon>
        <taxon>Halobacteriales</taxon>
        <taxon>Haloferacaceae</taxon>
        <taxon>Candidatus Halobonum</taxon>
    </lineage>
</organism>
<dbReference type="RefSeq" id="WP_023395854.1">
    <property type="nucleotide sequence ID" value="NZ_ASGZ01000064.1"/>
</dbReference>
<name>V4IV93_9EURY</name>
<keyword evidence="4" id="KW-1185">Reference proteome</keyword>
<dbReference type="InterPro" id="IPR011519">
    <property type="entry name" value="UnbV_ASPIC"/>
</dbReference>
<keyword evidence="1" id="KW-0732">Signal</keyword>
<dbReference type="InterPro" id="IPR027039">
    <property type="entry name" value="Crtac1"/>
</dbReference>
<dbReference type="EMBL" id="ASGZ01000064">
    <property type="protein sequence ID" value="ESP87122.1"/>
    <property type="molecule type" value="Genomic_DNA"/>
</dbReference>
<dbReference type="Gene3D" id="2.130.10.130">
    <property type="entry name" value="Integrin alpha, N-terminal"/>
    <property type="match status" value="1"/>
</dbReference>
<dbReference type="Proteomes" id="UP000017840">
    <property type="component" value="Unassembled WGS sequence"/>
</dbReference>
<dbReference type="PROSITE" id="PS51257">
    <property type="entry name" value="PROKAR_LIPOPROTEIN"/>
    <property type="match status" value="1"/>
</dbReference>
<protein>
    <submittedName>
        <fullName evidence="3">ASPIC/UnbV domain-containing protein</fullName>
    </submittedName>
</protein>
<sequence length="555" mass="60379">MSRRDGRFPVRVRAVVLAFLLVASAGCLGVGGDLGGLSADDGTDIDFRDRTDAVGLDYRTDGGGAGNGDDGVYVADYDRDGWRDVLAVGGDRPALFRNAGGEFERVDGFPEFGEAVKSALFVDYDGDGWDDLLLLRSGAEPVLLDNEAGTFERSDASFGNLTYPLGATAADYDRDGDLDLLIYQSGDWKTGKPEGYFGLTHFVAEDNGNPNVLYENTDDGFERVTDAGVSGADRWSLAASFVDLNGDRLPDVHVANDYNTDVVYINEGNGSFEERLIRGNTSRNGMSSEVADVNGDGAQDVFTTNIYLPLDEVEDDERHERLRLLFGYVLKSGRTKGNTLMLNDGEGTLTDRAVTYRVRQGGWGWAASLADLDNDGDRDLIHATQNVVRIDQDDPHYTHPMLFERDGETFENLDASARNLSEHDGRGLVTFDYDRDGDRDVVIAPYDGNVTVYENVGATANSVAFRVVDANGSTVYGAEVTVAGPGGPTEIQQTVESDFLSQESRVFHLGLGDRERTDLTVVWPDGTERTFEDVAANQQLRITENGTETVVDYGG</sequence>
<dbReference type="eggNOG" id="arCOG08924">
    <property type="taxonomic scope" value="Archaea"/>
</dbReference>
<dbReference type="PANTHER" id="PTHR16026:SF0">
    <property type="entry name" value="CARTILAGE ACIDIC PROTEIN 1"/>
    <property type="match status" value="1"/>
</dbReference>
<dbReference type="SUPFAM" id="SSF69318">
    <property type="entry name" value="Integrin alpha N-terminal domain"/>
    <property type="match status" value="1"/>
</dbReference>
<dbReference type="PATRIC" id="fig|1324957.4.peg.3338"/>
<evidence type="ECO:0000313" key="4">
    <source>
        <dbReference type="Proteomes" id="UP000017840"/>
    </source>
</evidence>
<proteinExistence type="predicted"/>
<dbReference type="AlphaFoldDB" id="V4IV93"/>
<accession>V4IV93</accession>
<evidence type="ECO:0000256" key="1">
    <source>
        <dbReference type="ARBA" id="ARBA00022729"/>
    </source>
</evidence>
<gene>
    <name evidence="3" type="ORF">K933_16432</name>
</gene>
<dbReference type="Pfam" id="PF07593">
    <property type="entry name" value="UnbV_ASPIC"/>
    <property type="match status" value="1"/>
</dbReference>
<dbReference type="OrthoDB" id="321240at2157"/>
<dbReference type="Pfam" id="PF13517">
    <property type="entry name" value="FG-GAP_3"/>
    <property type="match status" value="3"/>
</dbReference>
<dbReference type="STRING" id="1324957.K933_16432"/>
<reference evidence="3 4" key="1">
    <citation type="journal article" date="2013" name="Genome Announc.">
        <title>Draft Genome Sequence of 'Candidatus Halobonum tyrrellensis' Strain G22, Isolated from the Hypersaline Waters of Lake Tyrrell, Australia.</title>
        <authorList>
            <person name="Ugalde J.A."/>
            <person name="Narasingarao P."/>
            <person name="Kuo S."/>
            <person name="Podell S."/>
            <person name="Allen E.E."/>
        </authorList>
    </citation>
    <scope>NUCLEOTIDE SEQUENCE [LARGE SCALE GENOMIC DNA]</scope>
    <source>
        <strain evidence="3 4">G22</strain>
    </source>
</reference>
<dbReference type="InterPro" id="IPR013517">
    <property type="entry name" value="FG-GAP"/>
</dbReference>
<comment type="caution">
    <text evidence="3">The sequence shown here is derived from an EMBL/GenBank/DDBJ whole genome shotgun (WGS) entry which is preliminary data.</text>
</comment>
<dbReference type="PANTHER" id="PTHR16026">
    <property type="entry name" value="CARTILAGE ACIDIC PROTEIN 1"/>
    <property type="match status" value="1"/>
</dbReference>
<evidence type="ECO:0000259" key="2">
    <source>
        <dbReference type="Pfam" id="PF07593"/>
    </source>
</evidence>
<dbReference type="InterPro" id="IPR028994">
    <property type="entry name" value="Integrin_alpha_N"/>
</dbReference>
<feature type="domain" description="ASPIC/UnbV" evidence="2">
    <location>
        <begin position="476"/>
        <end position="540"/>
    </location>
</feature>